<proteinExistence type="predicted"/>
<dbReference type="Proteomes" id="UP000321570">
    <property type="component" value="Unassembled WGS sequence"/>
</dbReference>
<accession>A0A564Z6S7</accession>
<evidence type="ECO:0000313" key="2">
    <source>
        <dbReference type="Proteomes" id="UP000321570"/>
    </source>
</evidence>
<gene>
    <name evidence="1" type="ORF">WMSIL1_LOCUS12600</name>
</gene>
<reference evidence="1 2" key="1">
    <citation type="submission" date="2019-07" db="EMBL/GenBank/DDBJ databases">
        <authorList>
            <person name="Jastrzebski P J."/>
            <person name="Paukszto L."/>
            <person name="Jastrzebski P J."/>
        </authorList>
    </citation>
    <scope>NUCLEOTIDE SEQUENCE [LARGE SCALE GENOMIC DNA]</scope>
    <source>
        <strain evidence="1 2">WMS-il1</strain>
    </source>
</reference>
<dbReference type="AlphaFoldDB" id="A0A564Z6S7"/>
<keyword evidence="2" id="KW-1185">Reference proteome</keyword>
<protein>
    <submittedName>
        <fullName evidence="1">Uncharacterized protein</fullName>
    </submittedName>
</protein>
<evidence type="ECO:0000313" key="1">
    <source>
        <dbReference type="EMBL" id="VUZ54578.1"/>
    </source>
</evidence>
<organism evidence="1 2">
    <name type="scientific">Hymenolepis diminuta</name>
    <name type="common">Rat tapeworm</name>
    <dbReference type="NCBI Taxonomy" id="6216"/>
    <lineage>
        <taxon>Eukaryota</taxon>
        <taxon>Metazoa</taxon>
        <taxon>Spiralia</taxon>
        <taxon>Lophotrochozoa</taxon>
        <taxon>Platyhelminthes</taxon>
        <taxon>Cestoda</taxon>
        <taxon>Eucestoda</taxon>
        <taxon>Cyclophyllidea</taxon>
        <taxon>Hymenolepididae</taxon>
        <taxon>Hymenolepis</taxon>
    </lineage>
</organism>
<name>A0A564Z6S7_HYMDI</name>
<dbReference type="EMBL" id="CABIJS010000665">
    <property type="protein sequence ID" value="VUZ54578.1"/>
    <property type="molecule type" value="Genomic_DNA"/>
</dbReference>
<sequence>MMNLTCDSAFILTPRLRVWCLKCMRICLNGHYLQHRQIFLSNGMRPYLVNAAESGIFLNNVSSSRIGVSSIKGLDVKKVVAHTLPPECPSLPPTTCPRLVNQRTAKFS</sequence>